<accession>A0ABX1Y8M7</accession>
<organism evidence="1 2">
    <name type="scientific">Paenibacillus phytohabitans</name>
    <dbReference type="NCBI Taxonomy" id="2654978"/>
    <lineage>
        <taxon>Bacteria</taxon>
        <taxon>Bacillati</taxon>
        <taxon>Bacillota</taxon>
        <taxon>Bacilli</taxon>
        <taxon>Bacillales</taxon>
        <taxon>Paenibacillaceae</taxon>
        <taxon>Paenibacillus</taxon>
    </lineage>
</organism>
<dbReference type="Proteomes" id="UP000596857">
    <property type="component" value="Unassembled WGS sequence"/>
</dbReference>
<dbReference type="PANTHER" id="PTHR35332">
    <property type="entry name" value="REGULATION OF ENOLASE PROTEIN 1"/>
    <property type="match status" value="1"/>
</dbReference>
<dbReference type="PANTHER" id="PTHR35332:SF2">
    <property type="entry name" value="REGULATION OF ENOLASE PROTEIN 1"/>
    <property type="match status" value="1"/>
</dbReference>
<sequence>MTKTDFAAYRWMNEGNIRFEDDAIILEATANSDFFCNNGAIAEEGLTPESLTNAPFFYTEVSGDFVLRVKVSHDFRDTYDSSSIMVMQDLTVWAKACFELTDFDTHAVVSVVTNQTSDDANGCNIDGNEVWLQAARSGNAFAFHYSTDGVRFDMMRFFNLPVGETIKVGLLAQAPTGEGGERIYRNFTLENRTVKNIRAGE</sequence>
<name>A0ABX1Y8M7_9BACL</name>
<evidence type="ECO:0000313" key="1">
    <source>
        <dbReference type="EMBL" id="NOU77292.1"/>
    </source>
</evidence>
<dbReference type="Pfam" id="PF07081">
    <property type="entry name" value="DUF1349"/>
    <property type="match status" value="1"/>
</dbReference>
<evidence type="ECO:0000313" key="2">
    <source>
        <dbReference type="Proteomes" id="UP000596857"/>
    </source>
</evidence>
<proteinExistence type="predicted"/>
<dbReference type="SUPFAM" id="SSF49899">
    <property type="entry name" value="Concanavalin A-like lectins/glucanases"/>
    <property type="match status" value="1"/>
</dbReference>
<dbReference type="EMBL" id="WHOB01000003">
    <property type="protein sequence ID" value="NOU77292.1"/>
    <property type="molecule type" value="Genomic_DNA"/>
</dbReference>
<keyword evidence="2" id="KW-1185">Reference proteome</keyword>
<dbReference type="RefSeq" id="WP_171715636.1">
    <property type="nucleotide sequence ID" value="NZ_WHOB01000003.1"/>
</dbReference>
<gene>
    <name evidence="1" type="ORF">GC101_00135</name>
</gene>
<comment type="caution">
    <text evidence="1">The sequence shown here is derived from an EMBL/GenBank/DDBJ whole genome shotgun (WGS) entry which is preliminary data.</text>
</comment>
<dbReference type="InterPro" id="IPR009784">
    <property type="entry name" value="DUF1349"/>
</dbReference>
<reference evidence="1 2" key="1">
    <citation type="submission" date="2019-10" db="EMBL/GenBank/DDBJ databases">
        <title>Description of Paenibacillus terricola sp. nov.</title>
        <authorList>
            <person name="Carlier A."/>
            <person name="Qi S."/>
        </authorList>
    </citation>
    <scope>NUCLEOTIDE SEQUENCE [LARGE SCALE GENOMIC DNA]</scope>
    <source>
        <strain evidence="1 2">LMG 31459</strain>
    </source>
</reference>
<protein>
    <submittedName>
        <fullName evidence="1">DUF1349 domain-containing protein</fullName>
    </submittedName>
</protein>
<dbReference type="Gene3D" id="2.60.120.200">
    <property type="match status" value="1"/>
</dbReference>
<dbReference type="InterPro" id="IPR013320">
    <property type="entry name" value="ConA-like_dom_sf"/>
</dbReference>